<protein>
    <submittedName>
        <fullName evidence="2">Uncharacterized protein</fullName>
    </submittedName>
</protein>
<feature type="region of interest" description="Disordered" evidence="1">
    <location>
        <begin position="126"/>
        <end position="159"/>
    </location>
</feature>
<dbReference type="AlphaFoldDB" id="A0AAD6LQT2"/>
<evidence type="ECO:0000313" key="3">
    <source>
        <dbReference type="Proteomes" id="UP001164929"/>
    </source>
</evidence>
<comment type="caution">
    <text evidence="2">The sequence shown here is derived from an EMBL/GenBank/DDBJ whole genome shotgun (WGS) entry which is preliminary data.</text>
</comment>
<name>A0AAD6LQT2_9ROSI</name>
<evidence type="ECO:0000313" key="2">
    <source>
        <dbReference type="EMBL" id="KAJ6970082.1"/>
    </source>
</evidence>
<sequence>MEARSCASTSSSCFFPGRKDSKCHHEAVEFACSTCLFCVSCPLSIVWCCIVLPCKIGCKAAGQARKRFTCCRHCGSEKKIYSSFSDIDDSDCRLSHHKHSSGPSTYRFVAKPFPQVIELCDEQTKFKENPDEAEKKRPNTEFVREKTHEDLFSGDDSRG</sequence>
<proteinExistence type="predicted"/>
<accession>A0AAD6LQT2</accession>
<dbReference type="EMBL" id="JAQIZT010000015">
    <property type="protein sequence ID" value="KAJ6970082.1"/>
    <property type="molecule type" value="Genomic_DNA"/>
</dbReference>
<reference evidence="2" key="1">
    <citation type="journal article" date="2023" name="Mol. Ecol. Resour.">
        <title>Chromosome-level genome assembly of a triploid poplar Populus alba 'Berolinensis'.</title>
        <authorList>
            <person name="Chen S."/>
            <person name="Yu Y."/>
            <person name="Wang X."/>
            <person name="Wang S."/>
            <person name="Zhang T."/>
            <person name="Zhou Y."/>
            <person name="He R."/>
            <person name="Meng N."/>
            <person name="Wang Y."/>
            <person name="Liu W."/>
            <person name="Liu Z."/>
            <person name="Liu J."/>
            <person name="Guo Q."/>
            <person name="Huang H."/>
            <person name="Sederoff R.R."/>
            <person name="Wang G."/>
            <person name="Qu G."/>
            <person name="Chen S."/>
        </authorList>
    </citation>
    <scope>NUCLEOTIDE SEQUENCE</scope>
    <source>
        <strain evidence="2">SC-2020</strain>
    </source>
</reference>
<organism evidence="2 3">
    <name type="scientific">Populus alba x Populus x berolinensis</name>
    <dbReference type="NCBI Taxonomy" id="444605"/>
    <lineage>
        <taxon>Eukaryota</taxon>
        <taxon>Viridiplantae</taxon>
        <taxon>Streptophyta</taxon>
        <taxon>Embryophyta</taxon>
        <taxon>Tracheophyta</taxon>
        <taxon>Spermatophyta</taxon>
        <taxon>Magnoliopsida</taxon>
        <taxon>eudicotyledons</taxon>
        <taxon>Gunneridae</taxon>
        <taxon>Pentapetalae</taxon>
        <taxon>rosids</taxon>
        <taxon>fabids</taxon>
        <taxon>Malpighiales</taxon>
        <taxon>Salicaceae</taxon>
        <taxon>Saliceae</taxon>
        <taxon>Populus</taxon>
    </lineage>
</organism>
<evidence type="ECO:0000256" key="1">
    <source>
        <dbReference type="SAM" id="MobiDB-lite"/>
    </source>
</evidence>
<dbReference type="Proteomes" id="UP001164929">
    <property type="component" value="Chromosome 15"/>
</dbReference>
<gene>
    <name evidence="2" type="ORF">NC653_034607</name>
</gene>
<keyword evidence="3" id="KW-1185">Reference proteome</keyword>